<dbReference type="Proteomes" id="UP000035368">
    <property type="component" value="Chromosome"/>
</dbReference>
<dbReference type="OrthoDB" id="4527292at2"/>
<keyword evidence="6" id="KW-0012">Acyltransferase</keyword>
<evidence type="ECO:0000256" key="9">
    <source>
        <dbReference type="SAM" id="MobiDB-lite"/>
    </source>
</evidence>
<sequence length="651" mass="70883">MRETRSARRRSLQLALAAVPVAIAIGLSPLNAPLVAQAQSSGSSDLLGGVKKQTGISDYLDPGEVPQRTPIKTDHPKLEGLPAGVSIDRVEWLTDRRVAVFINSAAMPEHPIQVQILLARDWHSNPKAKFPEVWALDGLRAVDTENGWTIHTNIEQFYADKNVNVILPVGGEASFYTDWEGPAKDKNYKWESFLLNELPAVLQNGYRSNGQRAITGLSMGGTAAMNLAQHRPDMFNFVGSFSGYLDTTSTGMPDMLRGALVEGGGYNVDNMWGRPINQRWIDNDPKLGIEALKGKTIYVSAGNGVDDFGKPGSVATGPSNEAGKGLEVISRMTTQTFVERANRAGVPVVAQFRPSGIHNWPYWQFEMSQAWPYIADSLALKKEDRGADCTTIGAIAEATKGAQWGACLNNEYQVKGGVSQDFSTGRAFWSAETGAHVLQGRISARYAEMGATDSWLGFPTSNEIATPDGKGRFVTFQHGVIYWTHETNAQEIPADMFNAWGRQGWETGVLGYPTAAPQTIDGAIVQKFQGGWVVRNKANESFYVRGKIAEKYGELNTVKSALGAPTSDEFLIPGGALQNFENGSIYWNAATGAHVVMNGAIRDTWGANGWENGRYGWPTSDLTKVPAGGDQQTFQHGTIKQLNGRIVEEPR</sequence>
<dbReference type="RefSeq" id="WP_047241040.1">
    <property type="nucleotide sequence ID" value="NZ_CP011541.1"/>
</dbReference>
<evidence type="ECO:0000256" key="7">
    <source>
        <dbReference type="ARBA" id="ARBA00032572"/>
    </source>
</evidence>
<proteinExistence type="inferred from homology"/>
<protein>
    <recommendedName>
        <fullName evidence="7">Acyl-CoA:diacylglycerol acyltransferase</fullName>
        <ecNumber evidence="3">2.3.1.122</ecNumber>
        <ecNumber evidence="4">2.3.1.20</ecNumber>
    </recommendedName>
</protein>
<evidence type="ECO:0000256" key="6">
    <source>
        <dbReference type="ARBA" id="ARBA00023315"/>
    </source>
</evidence>
<dbReference type="EC" id="2.3.1.20" evidence="4"/>
<evidence type="ECO:0000256" key="8">
    <source>
        <dbReference type="ARBA" id="ARBA00048109"/>
    </source>
</evidence>
<evidence type="ECO:0000313" key="10">
    <source>
        <dbReference type="EMBL" id="AKK04155.1"/>
    </source>
</evidence>
<dbReference type="InterPro" id="IPR013207">
    <property type="entry name" value="LGFP"/>
</dbReference>
<dbReference type="EC" id="2.3.1.122" evidence="3"/>
<evidence type="ECO:0000256" key="3">
    <source>
        <dbReference type="ARBA" id="ARBA00012820"/>
    </source>
</evidence>
<accession>A0A0G3GUH4</accession>
<organism evidence="10 11">
    <name type="scientific">Corynebacterium epidermidicanis</name>
    <dbReference type="NCBI Taxonomy" id="1050174"/>
    <lineage>
        <taxon>Bacteria</taxon>
        <taxon>Bacillati</taxon>
        <taxon>Actinomycetota</taxon>
        <taxon>Actinomycetes</taxon>
        <taxon>Mycobacteriales</taxon>
        <taxon>Corynebacteriaceae</taxon>
        <taxon>Corynebacterium</taxon>
    </lineage>
</organism>
<dbReference type="KEGG" id="cei:CEPID_11635"/>
<evidence type="ECO:0000256" key="5">
    <source>
        <dbReference type="ARBA" id="ARBA00022679"/>
    </source>
</evidence>
<dbReference type="SUPFAM" id="SSF53474">
    <property type="entry name" value="alpha/beta-Hydrolases"/>
    <property type="match status" value="1"/>
</dbReference>
<dbReference type="InterPro" id="IPR050583">
    <property type="entry name" value="Mycobacterial_A85_antigen"/>
</dbReference>
<dbReference type="InterPro" id="IPR006311">
    <property type="entry name" value="TAT_signal"/>
</dbReference>
<dbReference type="GO" id="GO:0004144">
    <property type="term" value="F:diacylglycerol O-acyltransferase activity"/>
    <property type="evidence" value="ECO:0007669"/>
    <property type="project" value="UniProtKB-EC"/>
</dbReference>
<dbReference type="PANTHER" id="PTHR48098:SF1">
    <property type="entry name" value="DIACYLGLYCEROL ACYLTRANSFERASE_MYCOLYLTRANSFERASE AG85A"/>
    <property type="match status" value="1"/>
</dbReference>
<reference evidence="10 11" key="1">
    <citation type="submission" date="2015-05" db="EMBL/GenBank/DDBJ databases">
        <title>Complete genome sequence of Corynebacterium epidermidicanis DSM 45586, isolated from the skin of a dog suffering from pruritus.</title>
        <authorList>
            <person name="Ruckert C."/>
            <person name="Albersmeier A."/>
            <person name="Winkler A."/>
            <person name="Tauch A."/>
        </authorList>
    </citation>
    <scope>NUCLEOTIDE SEQUENCE [LARGE SCALE GENOMIC DNA]</scope>
    <source>
        <strain evidence="10 11">DSM 45586</strain>
    </source>
</reference>
<name>A0A0G3GUH4_9CORY</name>
<comment type="similarity">
    <text evidence="2">Belongs to the mycobacterial A85 antigen family.</text>
</comment>
<feature type="region of interest" description="Disordered" evidence="9">
    <location>
        <begin position="58"/>
        <end position="77"/>
    </location>
</feature>
<keyword evidence="11" id="KW-1185">Reference proteome</keyword>
<dbReference type="GO" id="GO:0050348">
    <property type="term" value="F:trehalose O-mycolyltransferase activity"/>
    <property type="evidence" value="ECO:0007669"/>
    <property type="project" value="UniProtKB-EC"/>
</dbReference>
<evidence type="ECO:0000256" key="4">
    <source>
        <dbReference type="ARBA" id="ARBA00013244"/>
    </source>
</evidence>
<keyword evidence="5" id="KW-0808">Transferase</keyword>
<dbReference type="STRING" id="1050174.CEPID_11635"/>
<dbReference type="InterPro" id="IPR000801">
    <property type="entry name" value="Esterase-like"/>
</dbReference>
<dbReference type="PATRIC" id="fig|1050174.4.peg.2349"/>
<evidence type="ECO:0000313" key="11">
    <source>
        <dbReference type="Proteomes" id="UP000035368"/>
    </source>
</evidence>
<dbReference type="PANTHER" id="PTHR48098">
    <property type="entry name" value="ENTEROCHELIN ESTERASE-RELATED"/>
    <property type="match status" value="1"/>
</dbReference>
<evidence type="ECO:0000256" key="2">
    <source>
        <dbReference type="ARBA" id="ARBA00005874"/>
    </source>
</evidence>
<dbReference type="Gene3D" id="3.40.50.1820">
    <property type="entry name" value="alpha/beta hydrolase"/>
    <property type="match status" value="1"/>
</dbReference>
<comment type="catalytic activity">
    <reaction evidence="1">
        <text>2 alpha,alpha'-trehalose 6-mycolate = alpha,alpha'-trehalose 6,6'-bismycolate + alpha,alpha-trehalose</text>
        <dbReference type="Rhea" id="RHEA:23472"/>
        <dbReference type="ChEBI" id="CHEBI:16551"/>
        <dbReference type="ChEBI" id="CHEBI:18195"/>
        <dbReference type="ChEBI" id="CHEBI:18234"/>
        <dbReference type="EC" id="2.3.1.122"/>
    </reaction>
</comment>
<dbReference type="Pfam" id="PF00756">
    <property type="entry name" value="Esterase"/>
    <property type="match status" value="1"/>
</dbReference>
<dbReference type="EMBL" id="CP011541">
    <property type="protein sequence ID" value="AKK04155.1"/>
    <property type="molecule type" value="Genomic_DNA"/>
</dbReference>
<comment type="catalytic activity">
    <reaction evidence="8">
        <text>an acyl-CoA + a 1,2-diacyl-sn-glycerol = a triacyl-sn-glycerol + CoA</text>
        <dbReference type="Rhea" id="RHEA:10868"/>
        <dbReference type="ChEBI" id="CHEBI:17815"/>
        <dbReference type="ChEBI" id="CHEBI:57287"/>
        <dbReference type="ChEBI" id="CHEBI:58342"/>
        <dbReference type="ChEBI" id="CHEBI:64615"/>
        <dbReference type="EC" id="2.3.1.20"/>
    </reaction>
</comment>
<evidence type="ECO:0000256" key="1">
    <source>
        <dbReference type="ARBA" id="ARBA00000697"/>
    </source>
</evidence>
<dbReference type="PROSITE" id="PS51318">
    <property type="entry name" value="TAT"/>
    <property type="match status" value="1"/>
</dbReference>
<dbReference type="Pfam" id="PF08310">
    <property type="entry name" value="LGFP"/>
    <property type="match status" value="4"/>
</dbReference>
<gene>
    <name evidence="10" type="primary">csp1</name>
    <name evidence="10" type="ORF">CEPID_11635</name>
</gene>
<dbReference type="AlphaFoldDB" id="A0A0G3GUH4"/>
<dbReference type="InterPro" id="IPR029058">
    <property type="entry name" value="AB_hydrolase_fold"/>
</dbReference>